<dbReference type="OrthoDB" id="6465020at2"/>
<gene>
    <name evidence="1" type="ordered locus">Sden_0035</name>
</gene>
<dbReference type="eggNOG" id="ENOG50331AY">
    <property type="taxonomic scope" value="Bacteria"/>
</dbReference>
<accession>Q12T94</accession>
<keyword evidence="2" id="KW-1185">Reference proteome</keyword>
<dbReference type="KEGG" id="sdn:Sden_0035"/>
<sequence length="88" mass="9764">MNQSVIFTDLIDVTDAGVSFYAQLQGQNITCCISFSQLGVLAQEVNCHAANAKVLFEQYRFDIEDWAESLIAQEAFNEQGAILLTSKQ</sequence>
<dbReference type="HOGENOM" id="CLU_190004_0_0_6"/>
<evidence type="ECO:0000313" key="2">
    <source>
        <dbReference type="Proteomes" id="UP000001982"/>
    </source>
</evidence>
<evidence type="ECO:0000313" key="1">
    <source>
        <dbReference type="EMBL" id="ABE53332.1"/>
    </source>
</evidence>
<protein>
    <submittedName>
        <fullName evidence="1">Uncharacterized protein</fullName>
    </submittedName>
</protein>
<dbReference type="InterPro" id="IPR036692">
    <property type="entry name" value="Shew3726-like_sf"/>
</dbReference>
<dbReference type="AlphaFoldDB" id="Q12T94"/>
<dbReference type="EMBL" id="CP000302">
    <property type="protein sequence ID" value="ABE53332.1"/>
    <property type="molecule type" value="Genomic_DNA"/>
</dbReference>
<dbReference type="RefSeq" id="WP_011494501.1">
    <property type="nucleotide sequence ID" value="NC_007954.1"/>
</dbReference>
<proteinExistence type="predicted"/>
<name>Q12T94_SHEDO</name>
<dbReference type="InterPro" id="IPR009962">
    <property type="entry name" value="DUF1488"/>
</dbReference>
<dbReference type="Proteomes" id="UP000001982">
    <property type="component" value="Chromosome"/>
</dbReference>
<dbReference type="STRING" id="318161.Sden_0035"/>
<organism evidence="1 2">
    <name type="scientific">Shewanella denitrificans (strain OS217 / ATCC BAA-1090 / DSM 15013)</name>
    <dbReference type="NCBI Taxonomy" id="318161"/>
    <lineage>
        <taxon>Bacteria</taxon>
        <taxon>Pseudomonadati</taxon>
        <taxon>Pseudomonadota</taxon>
        <taxon>Gammaproteobacteria</taxon>
        <taxon>Alteromonadales</taxon>
        <taxon>Shewanellaceae</taxon>
        <taxon>Shewanella</taxon>
    </lineage>
</organism>
<dbReference type="SUPFAM" id="SSF160272">
    <property type="entry name" value="Shew3726-like"/>
    <property type="match status" value="1"/>
</dbReference>
<dbReference type="Gene3D" id="3.30.160.140">
    <property type="entry name" value="Shew3726-like"/>
    <property type="match status" value="1"/>
</dbReference>
<dbReference type="Pfam" id="PF07369">
    <property type="entry name" value="DUF1488"/>
    <property type="match status" value="1"/>
</dbReference>
<reference evidence="1 2" key="1">
    <citation type="submission" date="2006-03" db="EMBL/GenBank/DDBJ databases">
        <title>Complete sequence of Shewanella denitrificans OS217.</title>
        <authorList>
            <consortium name="US DOE Joint Genome Institute"/>
            <person name="Copeland A."/>
            <person name="Lucas S."/>
            <person name="Lapidus A."/>
            <person name="Barry K."/>
            <person name="Detter J.C."/>
            <person name="Glavina del Rio T."/>
            <person name="Hammon N."/>
            <person name="Israni S."/>
            <person name="Dalin E."/>
            <person name="Tice H."/>
            <person name="Pitluck S."/>
            <person name="Brettin T."/>
            <person name="Bruce D."/>
            <person name="Han C."/>
            <person name="Tapia R."/>
            <person name="Gilna P."/>
            <person name="Kiss H."/>
            <person name="Schmutz J."/>
            <person name="Larimer F."/>
            <person name="Land M."/>
            <person name="Hauser L."/>
            <person name="Kyrpides N."/>
            <person name="Lykidis A."/>
            <person name="Richardson P."/>
        </authorList>
    </citation>
    <scope>NUCLEOTIDE SEQUENCE [LARGE SCALE GENOMIC DNA]</scope>
    <source>
        <strain evidence="2">OS217 / ATCC BAA-1090 / DSM 15013</strain>
    </source>
</reference>